<comment type="caution">
    <text evidence="2">The sequence shown here is derived from an EMBL/GenBank/DDBJ whole genome shotgun (WGS) entry which is preliminary data.</text>
</comment>
<evidence type="ECO:0000313" key="3">
    <source>
        <dbReference type="Proteomes" id="UP001153269"/>
    </source>
</evidence>
<organism evidence="2 3">
    <name type="scientific">Pleuronectes platessa</name>
    <name type="common">European plaice</name>
    <dbReference type="NCBI Taxonomy" id="8262"/>
    <lineage>
        <taxon>Eukaryota</taxon>
        <taxon>Metazoa</taxon>
        <taxon>Chordata</taxon>
        <taxon>Craniata</taxon>
        <taxon>Vertebrata</taxon>
        <taxon>Euteleostomi</taxon>
        <taxon>Actinopterygii</taxon>
        <taxon>Neopterygii</taxon>
        <taxon>Teleostei</taxon>
        <taxon>Neoteleostei</taxon>
        <taxon>Acanthomorphata</taxon>
        <taxon>Carangaria</taxon>
        <taxon>Pleuronectiformes</taxon>
        <taxon>Pleuronectoidei</taxon>
        <taxon>Pleuronectidae</taxon>
        <taxon>Pleuronectes</taxon>
    </lineage>
</organism>
<evidence type="ECO:0000313" key="2">
    <source>
        <dbReference type="EMBL" id="CAB1414350.1"/>
    </source>
</evidence>
<dbReference type="Proteomes" id="UP001153269">
    <property type="component" value="Unassembled WGS sequence"/>
</dbReference>
<gene>
    <name evidence="2" type="ORF">PLEPLA_LOCUS2059</name>
</gene>
<sequence length="101" mass="10894">MTNEPFNSGSIRTHHPCCSMLQSGVCGGDLKTSTTAGHARMTILSPVEFYSTMGPGLRSPVLLGSPFHIIQFADPAPMERPSSTPQRFHHAAVPGDHQHDN</sequence>
<feature type="region of interest" description="Disordered" evidence="1">
    <location>
        <begin position="75"/>
        <end position="101"/>
    </location>
</feature>
<accession>A0A9N7TJV0</accession>
<name>A0A9N7TJV0_PLEPL</name>
<dbReference type="EMBL" id="CADEAL010000101">
    <property type="protein sequence ID" value="CAB1414350.1"/>
    <property type="molecule type" value="Genomic_DNA"/>
</dbReference>
<keyword evidence="3" id="KW-1185">Reference proteome</keyword>
<evidence type="ECO:0000256" key="1">
    <source>
        <dbReference type="SAM" id="MobiDB-lite"/>
    </source>
</evidence>
<protein>
    <submittedName>
        <fullName evidence="2">Uncharacterized protein</fullName>
    </submittedName>
</protein>
<proteinExistence type="predicted"/>
<reference evidence="2" key="1">
    <citation type="submission" date="2020-03" db="EMBL/GenBank/DDBJ databases">
        <authorList>
            <person name="Weist P."/>
        </authorList>
    </citation>
    <scope>NUCLEOTIDE SEQUENCE</scope>
</reference>
<dbReference type="AlphaFoldDB" id="A0A9N7TJV0"/>